<dbReference type="EMBL" id="BOPG01000024">
    <property type="protein sequence ID" value="GIJ56523.1"/>
    <property type="molecule type" value="Genomic_DNA"/>
</dbReference>
<dbReference type="InterPro" id="IPR011008">
    <property type="entry name" value="Dimeric_a/b-barrel"/>
</dbReference>
<protein>
    <recommendedName>
        <fullName evidence="1">DUF4937 domain-containing protein</fullName>
    </recommendedName>
</protein>
<dbReference type="AlphaFoldDB" id="A0A8J3Z572"/>
<feature type="domain" description="DUF4937" evidence="1">
    <location>
        <begin position="3"/>
        <end position="84"/>
    </location>
</feature>
<dbReference type="Pfam" id="PF16291">
    <property type="entry name" value="DUF4937"/>
    <property type="match status" value="1"/>
</dbReference>
<name>A0A8J3Z572_9ACTN</name>
<evidence type="ECO:0000313" key="2">
    <source>
        <dbReference type="EMBL" id="GIJ56523.1"/>
    </source>
</evidence>
<organism evidence="2 3">
    <name type="scientific">Virgisporangium aurantiacum</name>
    <dbReference type="NCBI Taxonomy" id="175570"/>
    <lineage>
        <taxon>Bacteria</taxon>
        <taxon>Bacillati</taxon>
        <taxon>Actinomycetota</taxon>
        <taxon>Actinomycetes</taxon>
        <taxon>Micromonosporales</taxon>
        <taxon>Micromonosporaceae</taxon>
        <taxon>Virgisporangium</taxon>
    </lineage>
</organism>
<dbReference type="RefSeq" id="WP_203994991.1">
    <property type="nucleotide sequence ID" value="NZ_BOPG01000024.1"/>
</dbReference>
<reference evidence="2" key="1">
    <citation type="submission" date="2021-01" db="EMBL/GenBank/DDBJ databases">
        <title>Whole genome shotgun sequence of Virgisporangium aurantiacum NBRC 16421.</title>
        <authorList>
            <person name="Komaki H."/>
            <person name="Tamura T."/>
        </authorList>
    </citation>
    <scope>NUCLEOTIDE SEQUENCE</scope>
    <source>
        <strain evidence="2">NBRC 16421</strain>
    </source>
</reference>
<keyword evidence="3" id="KW-1185">Reference proteome</keyword>
<evidence type="ECO:0000259" key="1">
    <source>
        <dbReference type="Pfam" id="PF16291"/>
    </source>
</evidence>
<sequence length="212" mass="22940">MALIKWVTCAVTDRDGFDRGQRGWADLRGRPGFGGQWGGWSGGAAHVVGCWADEVTYRAFMDGVHDRIAAGQAGTYESASVRVFSHRLTIGAGLLPDADAAVLRLAHCHVRPDRRDHFVRAQAEVWNPGMSAAPGMVGGAFAERGDAEFLVLTHWRTAIDHARYVADRFPALRERAAAADDLAAVTGALVDLVPAWTVSPPQPHQPLRPPKM</sequence>
<dbReference type="SUPFAM" id="SSF54909">
    <property type="entry name" value="Dimeric alpha+beta barrel"/>
    <property type="match status" value="1"/>
</dbReference>
<dbReference type="Proteomes" id="UP000612585">
    <property type="component" value="Unassembled WGS sequence"/>
</dbReference>
<accession>A0A8J3Z572</accession>
<gene>
    <name evidence="2" type="ORF">Vau01_040390</name>
</gene>
<proteinExistence type="predicted"/>
<dbReference type="InterPro" id="IPR032555">
    <property type="entry name" value="DUF4937"/>
</dbReference>
<comment type="caution">
    <text evidence="2">The sequence shown here is derived from an EMBL/GenBank/DDBJ whole genome shotgun (WGS) entry which is preliminary data.</text>
</comment>
<evidence type="ECO:0000313" key="3">
    <source>
        <dbReference type="Proteomes" id="UP000612585"/>
    </source>
</evidence>